<accession>A0ABW2IZI7</accession>
<dbReference type="PANTHER" id="PTHR13887">
    <property type="entry name" value="GLUTATHIONE S-TRANSFERASE KAPPA"/>
    <property type="match status" value="1"/>
</dbReference>
<gene>
    <name evidence="3" type="ORF">ACFQQA_18285</name>
</gene>
<dbReference type="Gene3D" id="3.40.30.10">
    <property type="entry name" value="Glutaredoxin"/>
    <property type="match status" value="1"/>
</dbReference>
<evidence type="ECO:0000256" key="1">
    <source>
        <dbReference type="ARBA" id="ARBA00005791"/>
    </source>
</evidence>
<proteinExistence type="inferred from homology"/>
<dbReference type="PANTHER" id="PTHR13887:SF56">
    <property type="entry name" value="THIOREDOXIN-LIKE REDUCTASE RV2466C"/>
    <property type="match status" value="1"/>
</dbReference>
<comment type="similarity">
    <text evidence="1">Belongs to the thioredoxin family. DsbA subfamily.</text>
</comment>
<keyword evidence="4" id="KW-1185">Reference proteome</keyword>
<evidence type="ECO:0000313" key="3">
    <source>
        <dbReference type="EMBL" id="MFC7296665.1"/>
    </source>
</evidence>
<dbReference type="SUPFAM" id="SSF52833">
    <property type="entry name" value="Thioredoxin-like"/>
    <property type="match status" value="1"/>
</dbReference>
<dbReference type="InterPro" id="IPR012336">
    <property type="entry name" value="Thioredoxin-like_fold"/>
</dbReference>
<protein>
    <submittedName>
        <fullName evidence="3">DsbA family protein</fullName>
    </submittedName>
</protein>
<name>A0ABW2IZI7_9GAMM</name>
<dbReference type="Pfam" id="PF13462">
    <property type="entry name" value="Thioredoxin_4"/>
    <property type="match status" value="1"/>
</dbReference>
<feature type="domain" description="Thioredoxin-like fold" evidence="2">
    <location>
        <begin position="93"/>
        <end position="262"/>
    </location>
</feature>
<sequence length="268" mass="29685">MVKIYSGPFVMPKLSQVALFAAFGVLSLSHAYQFSEIKALKQGQSQVTQTLTSNEVVSIVDQRLDLAEQRQVKKAFQTLIGEYELASPQTPEDRLVYGNLNARLTMQEFSDIECPFCRKMHGGLKSVVDNSRGVVNWEFKHFPLSGHNPAAAMQAKAVECVRESYGNQVAWAALDQFFEKTRSNGQGVGDLPTFARSMGLSGKAMELCLDSDAHEDRISADYREGSKLGITGTPALRVLDHKTGRDYLIKGYKTPEQLAQALQQILGY</sequence>
<evidence type="ECO:0000259" key="2">
    <source>
        <dbReference type="Pfam" id="PF13462"/>
    </source>
</evidence>
<dbReference type="InterPro" id="IPR036249">
    <property type="entry name" value="Thioredoxin-like_sf"/>
</dbReference>
<organism evidence="3 4">
    <name type="scientific">Marinobacter aromaticivorans</name>
    <dbReference type="NCBI Taxonomy" id="1494078"/>
    <lineage>
        <taxon>Bacteria</taxon>
        <taxon>Pseudomonadati</taxon>
        <taxon>Pseudomonadota</taxon>
        <taxon>Gammaproteobacteria</taxon>
        <taxon>Pseudomonadales</taxon>
        <taxon>Marinobacteraceae</taxon>
        <taxon>Marinobacter</taxon>
    </lineage>
</organism>
<dbReference type="EMBL" id="JBHTBD010000016">
    <property type="protein sequence ID" value="MFC7296665.1"/>
    <property type="molecule type" value="Genomic_DNA"/>
</dbReference>
<reference evidence="4" key="1">
    <citation type="journal article" date="2019" name="Int. J. Syst. Evol. Microbiol.">
        <title>The Global Catalogue of Microorganisms (GCM) 10K type strain sequencing project: providing services to taxonomists for standard genome sequencing and annotation.</title>
        <authorList>
            <consortium name="The Broad Institute Genomics Platform"/>
            <consortium name="The Broad Institute Genome Sequencing Center for Infectious Disease"/>
            <person name="Wu L."/>
            <person name="Ma J."/>
        </authorList>
    </citation>
    <scope>NUCLEOTIDE SEQUENCE [LARGE SCALE GENOMIC DNA]</scope>
    <source>
        <strain evidence="4">CCUG 60559</strain>
    </source>
</reference>
<comment type="caution">
    <text evidence="3">The sequence shown here is derived from an EMBL/GenBank/DDBJ whole genome shotgun (WGS) entry which is preliminary data.</text>
</comment>
<dbReference type="RefSeq" id="WP_227521166.1">
    <property type="nucleotide sequence ID" value="NZ_JBHTBD010000016.1"/>
</dbReference>
<evidence type="ECO:0000313" key="4">
    <source>
        <dbReference type="Proteomes" id="UP001596506"/>
    </source>
</evidence>
<dbReference type="Proteomes" id="UP001596506">
    <property type="component" value="Unassembled WGS sequence"/>
</dbReference>